<proteinExistence type="predicted"/>
<organismHost>
    <name type="scientific">Pteropus vampyrus</name>
    <name type="common">Large flying fox</name>
    <dbReference type="NCBI Taxonomy" id="132908"/>
</organismHost>
<organismHost>
    <name type="scientific">Cynopterus brachyotis</name>
    <name type="common">Lesser short-nosed fruit bat</name>
    <name type="synonym">Pachysoma brachyotis</name>
    <dbReference type="NCBI Taxonomy" id="58060"/>
</organismHost>
<name>A0A1L7B8J8_NIPAV</name>
<dbReference type="InterPro" id="IPR031812">
    <property type="entry name" value="C_Hendra"/>
</dbReference>
<dbReference type="EMBL" id="MK673561">
    <property type="protein sequence ID" value="QHR78980.1"/>
    <property type="molecule type" value="Viral_cRNA"/>
</dbReference>
<dbReference type="EMBL" id="MK673562">
    <property type="protein sequence ID" value="QHR78989.1"/>
    <property type="molecule type" value="Viral_cRNA"/>
</dbReference>
<organismHost>
    <name type="scientific">Scotophilus kuhlii</name>
    <name type="common">Lesser asiatic yellow bat</name>
    <dbReference type="NCBI Taxonomy" id="153297"/>
</organismHost>
<organismHost>
    <name type="scientific">Pteropus hypomelanus</name>
    <name type="common">Island flying fox</name>
    <name type="synonym">Variable flying fox</name>
    <dbReference type="NCBI Taxonomy" id="9405"/>
</organismHost>
<dbReference type="EMBL" id="MK673563">
    <property type="protein sequence ID" value="QHR78998.1"/>
    <property type="molecule type" value="Viral_cRNA"/>
</dbReference>
<dbReference type="EMBL" id="KY425655">
    <property type="protein sequence ID" value="APT69698.1"/>
    <property type="molecule type" value="Viral_cRNA"/>
</dbReference>
<dbReference type="EMBL" id="MK673558">
    <property type="protein sequence ID" value="QHR78953.1"/>
    <property type="molecule type" value="Viral_cRNA"/>
</dbReference>
<dbReference type="Proteomes" id="UP000246915">
    <property type="component" value="Segment"/>
</dbReference>
<organismHost>
    <name type="scientific">Sus scrofa</name>
    <name type="common">Pig</name>
    <dbReference type="NCBI Taxonomy" id="9823"/>
</organismHost>
<reference evidence="2" key="1">
    <citation type="submission" date="2017-01" db="EMBL/GenBank/DDBJ databases">
        <authorList>
            <person name="Honko A.N."/>
            <person name="Hensley L.E."/>
            <person name="Wohl S."/>
            <person name="Barnes K.G."/>
            <person name="Sabeti P.C."/>
            <person name="Olinger G."/>
            <person name="Jahrling P.B."/>
            <person name="Sword J.M."/>
        </authorList>
    </citation>
    <scope>NUCLEOTIDE SEQUENCE</scope>
    <source>
        <strain evidence="2">IRF0158</strain>
    </source>
</reference>
<evidence type="ECO:0000313" key="5">
    <source>
        <dbReference type="EMBL" id="QHR78971.1"/>
    </source>
</evidence>
<organismHost>
    <name type="scientific">Eonycteris spelaea</name>
    <name type="common">Lesser dawn bat</name>
    <name type="synonym">Macroglossus spelaeus</name>
    <dbReference type="NCBI Taxonomy" id="58065"/>
</organismHost>
<evidence type="ECO:0000313" key="1">
    <source>
        <dbReference type="EMBL" id="APT69631.1"/>
    </source>
</evidence>
<dbReference type="EMBL" id="MK673560">
    <property type="protein sequence ID" value="QHR78971.1"/>
    <property type="molecule type" value="Viral_cRNA"/>
</dbReference>
<accession>A0A1L7B8J8</accession>
<protein>
    <submittedName>
        <fullName evidence="2">C protein</fullName>
    </submittedName>
</protein>
<dbReference type="Proteomes" id="UP000246966">
    <property type="component" value="Segment"/>
</dbReference>
<organismHost>
    <name type="scientific">Homo sapiens</name>
    <name type="common">Human</name>
    <dbReference type="NCBI Taxonomy" id="9606"/>
</organismHost>
<reference evidence="3" key="3">
    <citation type="journal article" name="Virus Evol.">
        <title>Inference of Nipah virus evolution, 1999-2015.</title>
        <authorList>
            <person name="Whitmer S.L.M."/>
            <person name="Lo M.K."/>
            <person name="Sazzad H.M.S."/>
            <person name="Zufan S."/>
            <person name="Gurley E.S."/>
            <person name="Sultana S."/>
            <person name="Amman B."/>
            <person name="Ladner J.T."/>
            <person name="Rahman M.Z."/>
            <person name="Doan S."/>
            <person name="Satter S.M."/>
            <person name="Flora M.S."/>
            <person name="Montgomery J.M."/>
            <person name="Nichol S.T."/>
            <person name="Spiropoulou C.F."/>
            <person name="Klena J.D."/>
        </authorList>
    </citation>
    <scope>NUCLEOTIDE SEQUENCE</scope>
    <source>
        <strain evidence="3">808579</strain>
        <strain evidence="4">808581</strain>
        <strain evidence="5">808585</strain>
        <strain evidence="6">808589</strain>
        <strain evidence="7">808651</strain>
        <strain evidence="8">808652</strain>
    </source>
</reference>
<evidence type="ECO:0000313" key="7">
    <source>
        <dbReference type="EMBL" id="QHR78989.1"/>
    </source>
</evidence>
<dbReference type="EMBL" id="MK673559">
    <property type="protein sequence ID" value="QHR78962.1"/>
    <property type="molecule type" value="Viral_cRNA"/>
</dbReference>
<dbReference type="Pfam" id="PF16821">
    <property type="entry name" value="C_Hendra"/>
    <property type="match status" value="1"/>
</dbReference>
<organism evidence="2">
    <name type="scientific">Nipah virus</name>
    <dbReference type="NCBI Taxonomy" id="3052225"/>
    <lineage>
        <taxon>Viruses</taxon>
        <taxon>Riboviria</taxon>
        <taxon>Orthornavirae</taxon>
        <taxon>Negarnaviricota</taxon>
        <taxon>Haploviricotina</taxon>
        <taxon>Monjiviricetes</taxon>
        <taxon>Mononegavirales</taxon>
        <taxon>Paramyxoviridae</taxon>
        <taxon>Orthoparamyxovirinae</taxon>
        <taxon>Henipavirus</taxon>
    </lineage>
</organism>
<dbReference type="EMBL" id="KY425646">
    <property type="protein sequence ID" value="APT69631.1"/>
    <property type="molecule type" value="Viral_cRNA"/>
</dbReference>
<reference evidence="1" key="2">
    <citation type="submission" date="2017-01" db="EMBL/GenBank/DDBJ databases">
        <authorList>
            <person name="Johnson J.C."/>
            <person name="Sword J.M."/>
            <person name="Wohl S."/>
            <person name="Barnes K.G."/>
            <person name="Sabeti P.C."/>
            <person name="Hensley L.E."/>
            <person name="Olinger G."/>
            <person name="Jahrling P.B."/>
            <person name="Honko A.N."/>
        </authorList>
    </citation>
    <scope>NUCLEOTIDE SEQUENCE</scope>
    <source>
        <strain evidence="1">IRF0160</strain>
    </source>
</reference>
<evidence type="ECO:0000313" key="3">
    <source>
        <dbReference type="EMBL" id="QHR78953.1"/>
    </source>
</evidence>
<evidence type="ECO:0000313" key="8">
    <source>
        <dbReference type="EMBL" id="QHR78998.1"/>
    </source>
</evidence>
<sequence length="166" mass="19736">MMASILLTLFRRTKKKYRRHTDDQVFNNPASKIKQKPGKIFCSAPVENLNKLRGECLRMMEMLKEETWRIYPVLLPQMELLERECRTPVTGQKVQMTYNWTQWLQTLYTMIMEENVPDMDLLQALREGGVITHQEQTMGMYVLYLMQRCCPMLPKLQFLKKIGKLI</sequence>
<evidence type="ECO:0000313" key="2">
    <source>
        <dbReference type="EMBL" id="APT69698.1"/>
    </source>
</evidence>
<dbReference type="RefSeq" id="NP_112024.1">
    <property type="nucleotide sequence ID" value="NC_002728.1"/>
</dbReference>
<dbReference type="OrthoDB" id="20684at10239"/>
<evidence type="ECO:0000313" key="4">
    <source>
        <dbReference type="EMBL" id="QHR78962.1"/>
    </source>
</evidence>
<evidence type="ECO:0000313" key="6">
    <source>
        <dbReference type="EMBL" id="QHR78980.1"/>
    </source>
</evidence>
<gene>
    <name evidence="3" type="primary">P/V/W/C</name>
</gene>